<dbReference type="InterPro" id="IPR000198">
    <property type="entry name" value="RhoGAP_dom"/>
</dbReference>
<dbReference type="SUPFAM" id="SSF48350">
    <property type="entry name" value="GTPase activation domain, GAP"/>
    <property type="match status" value="1"/>
</dbReference>
<evidence type="ECO:0000313" key="3">
    <source>
        <dbReference type="Proteomes" id="UP001476247"/>
    </source>
</evidence>
<keyword evidence="3" id="KW-1185">Reference proteome</keyword>
<sequence>MYYSFDFAANITYLCIEEIRQRGLTERKIFRKSVPNNGLLIKVFNKRTCTSDDLSHVHIHSVATLMQDALWSTQDRIISKKAWRIINYETCTLSSLSTVITSKAERLLIDILDFLVELMQYKSLNLMDAYKLGDALGKVVLGPADCGPIITEKAGHFLTRMIIEHAKINYRQQQHKHNHHHQVIRRIDSGFDTASPSYSCHSFYTEYHPLCKTQGTQARAKFYNRVVSKTRGSAFDWIDNTIGVQSLLDDDYAFAPEPPEKPWISIFTSTDLLMKPHKDMIASPLLFRILREASKPAQVASSDPFAASYLFNASKIFWAECQIREAFTEFLPTGQLYTDNRHQQGNDRSNPLKKLNHSISHLKLNIRKYRSKHDLVVDESFISEDTVVEEDHYQQEEPKNNYTTTNNMRNVMKKMIKIGGINQQPKDRRNKVLA</sequence>
<comment type="caution">
    <text evidence="2">The sequence shown here is derived from an EMBL/GenBank/DDBJ whole genome shotgun (WGS) entry which is preliminary data.</text>
</comment>
<proteinExistence type="predicted"/>
<protein>
    <recommendedName>
        <fullName evidence="1">Rho-GAP domain-containing protein</fullName>
    </recommendedName>
</protein>
<evidence type="ECO:0000313" key="2">
    <source>
        <dbReference type="EMBL" id="GAA5799229.1"/>
    </source>
</evidence>
<gene>
    <name evidence="2" type="ORF">HPULCUR_004639</name>
</gene>
<dbReference type="EMBL" id="BAABUJ010000012">
    <property type="protein sequence ID" value="GAA5799229.1"/>
    <property type="molecule type" value="Genomic_DNA"/>
</dbReference>
<dbReference type="Gene3D" id="1.10.555.10">
    <property type="entry name" value="Rho GTPase activation protein"/>
    <property type="match status" value="1"/>
</dbReference>
<dbReference type="InterPro" id="IPR008936">
    <property type="entry name" value="Rho_GTPase_activation_prot"/>
</dbReference>
<organism evidence="2 3">
    <name type="scientific">Helicostylum pulchrum</name>
    <dbReference type="NCBI Taxonomy" id="562976"/>
    <lineage>
        <taxon>Eukaryota</taxon>
        <taxon>Fungi</taxon>
        <taxon>Fungi incertae sedis</taxon>
        <taxon>Mucoromycota</taxon>
        <taxon>Mucoromycotina</taxon>
        <taxon>Mucoromycetes</taxon>
        <taxon>Mucorales</taxon>
        <taxon>Mucorineae</taxon>
        <taxon>Mucoraceae</taxon>
        <taxon>Helicostylum</taxon>
    </lineage>
</organism>
<evidence type="ECO:0000259" key="1">
    <source>
        <dbReference type="PROSITE" id="PS50238"/>
    </source>
</evidence>
<reference evidence="2 3" key="1">
    <citation type="submission" date="2024-04" db="EMBL/GenBank/DDBJ databases">
        <title>genome sequences of Mucor flavus KT1a and Helicostylum pulchrum KT1b strains isolation_sourced from the surface of a dry-aged beef.</title>
        <authorList>
            <person name="Toyotome T."/>
            <person name="Hosono M."/>
            <person name="Torimaru M."/>
            <person name="Fukuda K."/>
            <person name="Mikami N."/>
        </authorList>
    </citation>
    <scope>NUCLEOTIDE SEQUENCE [LARGE SCALE GENOMIC DNA]</scope>
    <source>
        <strain evidence="2 3">KT1b</strain>
    </source>
</reference>
<dbReference type="PROSITE" id="PS50238">
    <property type="entry name" value="RHOGAP"/>
    <property type="match status" value="1"/>
</dbReference>
<feature type="domain" description="Rho-GAP" evidence="1">
    <location>
        <begin position="1"/>
        <end position="170"/>
    </location>
</feature>
<dbReference type="Proteomes" id="UP001476247">
    <property type="component" value="Unassembled WGS sequence"/>
</dbReference>
<accession>A0ABP9XWS8</accession>
<dbReference type="Pfam" id="PF00620">
    <property type="entry name" value="RhoGAP"/>
    <property type="match status" value="1"/>
</dbReference>
<name>A0ABP9XWS8_9FUNG</name>